<gene>
    <name evidence="3" type="ORF">EV650_3612</name>
</gene>
<evidence type="ECO:0000313" key="3">
    <source>
        <dbReference type="EMBL" id="TDW17051.1"/>
    </source>
</evidence>
<feature type="compositionally biased region" description="Low complexity" evidence="1">
    <location>
        <begin position="1"/>
        <end position="16"/>
    </location>
</feature>
<sequence length="183" mass="19662">MSQQHQQPGPQHPVGQMAPPPGYVLKKKTHRFRNFVVFPFLGFIALIVVIAVASNSGGGGGSATTAGDTKTAAPAGRNEPYAVTLGKAFQVPGTKHRIDAGWKINYQQYVGSQLVGSVTNVSTDTSTAFFSVKFLKGNKVLANFQCNTAELEPAQTEHIECYNEVTTTQRLTGWDTVTAEATF</sequence>
<reference evidence="3 4" key="1">
    <citation type="submission" date="2019-03" db="EMBL/GenBank/DDBJ databases">
        <title>Genomic Encyclopedia of Type Strains, Phase III (KMG-III): the genomes of soil and plant-associated and newly described type strains.</title>
        <authorList>
            <person name="Whitman W."/>
        </authorList>
    </citation>
    <scope>NUCLEOTIDE SEQUENCE [LARGE SCALE GENOMIC DNA]</scope>
    <source>
        <strain evidence="3 4">VKM Ac-2570</strain>
    </source>
</reference>
<proteinExistence type="predicted"/>
<dbReference type="EMBL" id="SODF01000002">
    <property type="protein sequence ID" value="TDW17051.1"/>
    <property type="molecule type" value="Genomic_DNA"/>
</dbReference>
<feature type="region of interest" description="Disordered" evidence="1">
    <location>
        <begin position="1"/>
        <end position="22"/>
    </location>
</feature>
<evidence type="ECO:0000256" key="1">
    <source>
        <dbReference type="SAM" id="MobiDB-lite"/>
    </source>
</evidence>
<keyword evidence="2" id="KW-1133">Transmembrane helix</keyword>
<organism evidence="3 4">
    <name type="scientific">Kribbella kalugense</name>
    <dbReference type="NCBI Taxonomy" id="2512221"/>
    <lineage>
        <taxon>Bacteria</taxon>
        <taxon>Bacillati</taxon>
        <taxon>Actinomycetota</taxon>
        <taxon>Actinomycetes</taxon>
        <taxon>Propionibacteriales</taxon>
        <taxon>Kribbellaceae</taxon>
        <taxon>Kribbella</taxon>
    </lineage>
</organism>
<dbReference type="OrthoDB" id="3830182at2"/>
<dbReference type="RefSeq" id="WP_134120203.1">
    <property type="nucleotide sequence ID" value="NZ_SODF01000002.1"/>
</dbReference>
<evidence type="ECO:0000256" key="2">
    <source>
        <dbReference type="SAM" id="Phobius"/>
    </source>
</evidence>
<evidence type="ECO:0000313" key="4">
    <source>
        <dbReference type="Proteomes" id="UP000295447"/>
    </source>
</evidence>
<keyword evidence="2" id="KW-0812">Transmembrane</keyword>
<protein>
    <submittedName>
        <fullName evidence="3">Uncharacterized protein</fullName>
    </submittedName>
</protein>
<name>A0A4R7ZKJ8_9ACTN</name>
<comment type="caution">
    <text evidence="3">The sequence shown here is derived from an EMBL/GenBank/DDBJ whole genome shotgun (WGS) entry which is preliminary data.</text>
</comment>
<keyword evidence="4" id="KW-1185">Reference proteome</keyword>
<feature type="transmembrane region" description="Helical" evidence="2">
    <location>
        <begin position="35"/>
        <end position="53"/>
    </location>
</feature>
<accession>A0A4R7ZKJ8</accession>
<keyword evidence="2" id="KW-0472">Membrane</keyword>
<dbReference type="Proteomes" id="UP000295447">
    <property type="component" value="Unassembled WGS sequence"/>
</dbReference>
<dbReference type="AlphaFoldDB" id="A0A4R7ZKJ8"/>